<dbReference type="Gene3D" id="1.20.120.1490">
    <property type="match status" value="1"/>
</dbReference>
<protein>
    <submittedName>
        <fullName evidence="1">Uncharacterized protein</fullName>
    </submittedName>
</protein>
<evidence type="ECO:0000313" key="1">
    <source>
        <dbReference type="EMBL" id="GAJ00146.1"/>
    </source>
</evidence>
<reference evidence="1" key="1">
    <citation type="journal article" date="2014" name="Front. Microbiol.">
        <title>High frequency of phylogenetically diverse reductive dehalogenase-homologous genes in deep subseafloor sedimentary metagenomes.</title>
        <authorList>
            <person name="Kawai M."/>
            <person name="Futagami T."/>
            <person name="Toyoda A."/>
            <person name="Takaki Y."/>
            <person name="Nishi S."/>
            <person name="Hori S."/>
            <person name="Arai W."/>
            <person name="Tsubouchi T."/>
            <person name="Morono Y."/>
            <person name="Uchiyama I."/>
            <person name="Ito T."/>
            <person name="Fujiyama A."/>
            <person name="Inagaki F."/>
            <person name="Takami H."/>
        </authorList>
    </citation>
    <scope>NUCLEOTIDE SEQUENCE</scope>
    <source>
        <strain evidence="1">Expedition CK06-06</strain>
    </source>
</reference>
<gene>
    <name evidence="1" type="ORF">S12H4_39425</name>
</gene>
<proteinExistence type="predicted"/>
<sequence length="79" mass="9189">LEIKALLLEPETELAKIREKLKEATDLQVELKVKTIEKYLEVKDLLTLEQQAKLPLGIPSQIFALEKFDTGRMMNNFCW</sequence>
<feature type="non-terminal residue" evidence="1">
    <location>
        <position position="1"/>
    </location>
</feature>
<comment type="caution">
    <text evidence="1">The sequence shown here is derived from an EMBL/GenBank/DDBJ whole genome shotgun (WGS) entry which is preliminary data.</text>
</comment>
<accession>X1UJS7</accession>
<dbReference type="EMBL" id="BARW01023830">
    <property type="protein sequence ID" value="GAJ00146.1"/>
    <property type="molecule type" value="Genomic_DNA"/>
</dbReference>
<organism evidence="1">
    <name type="scientific">marine sediment metagenome</name>
    <dbReference type="NCBI Taxonomy" id="412755"/>
    <lineage>
        <taxon>unclassified sequences</taxon>
        <taxon>metagenomes</taxon>
        <taxon>ecological metagenomes</taxon>
    </lineage>
</organism>
<name>X1UJS7_9ZZZZ</name>
<dbReference type="AlphaFoldDB" id="X1UJS7"/>